<protein>
    <recommendedName>
        <fullName evidence="3">purine-nucleoside phosphorylase</fullName>
        <ecNumber evidence="3">2.4.2.1</ecNumber>
    </recommendedName>
    <alternativeName>
        <fullName evidence="6">Inosine-guanosine phosphorylase</fullName>
    </alternativeName>
</protein>
<dbReference type="GO" id="GO:0004731">
    <property type="term" value="F:purine-nucleoside phosphorylase activity"/>
    <property type="evidence" value="ECO:0007669"/>
    <property type="project" value="UniProtKB-EC"/>
</dbReference>
<comment type="similarity">
    <text evidence="2">Belongs to the PNP/MTAP phosphorylase family.</text>
</comment>
<reference evidence="8" key="1">
    <citation type="submission" date="2019-06" db="EMBL/GenBank/DDBJ databases">
        <authorList>
            <person name="Zheng W."/>
        </authorList>
    </citation>
    <scope>NUCLEOTIDE SEQUENCE</scope>
    <source>
        <strain evidence="8">QDHG01</strain>
    </source>
</reference>
<dbReference type="CDD" id="cd09009">
    <property type="entry name" value="PNP-EcPNPII_like"/>
    <property type="match status" value="1"/>
</dbReference>
<dbReference type="GO" id="GO:0009116">
    <property type="term" value="P:nucleoside metabolic process"/>
    <property type="evidence" value="ECO:0007669"/>
    <property type="project" value="InterPro"/>
</dbReference>
<evidence type="ECO:0000259" key="7">
    <source>
        <dbReference type="Pfam" id="PF01048"/>
    </source>
</evidence>
<dbReference type="InterPro" id="IPR000845">
    <property type="entry name" value="Nucleoside_phosphorylase_d"/>
</dbReference>
<dbReference type="PANTHER" id="PTHR11904:SF9">
    <property type="entry name" value="PURINE NUCLEOSIDE PHOSPHORYLASE-RELATED"/>
    <property type="match status" value="1"/>
</dbReference>
<dbReference type="AlphaFoldDB" id="A0A8J8T6T0"/>
<evidence type="ECO:0000256" key="2">
    <source>
        <dbReference type="ARBA" id="ARBA00006751"/>
    </source>
</evidence>
<dbReference type="InterPro" id="IPR011268">
    <property type="entry name" value="Purine_phosphorylase"/>
</dbReference>
<evidence type="ECO:0000256" key="5">
    <source>
        <dbReference type="ARBA" id="ARBA00022679"/>
    </source>
</evidence>
<evidence type="ECO:0000256" key="3">
    <source>
        <dbReference type="ARBA" id="ARBA00011886"/>
    </source>
</evidence>
<evidence type="ECO:0000313" key="8">
    <source>
        <dbReference type="EMBL" id="TNV83810.1"/>
    </source>
</evidence>
<dbReference type="GO" id="GO:0005737">
    <property type="term" value="C:cytoplasm"/>
    <property type="evidence" value="ECO:0007669"/>
    <property type="project" value="TreeGrafter"/>
</dbReference>
<sequence>MESQIPQNTLHGDPAFSLHEYHNCLQQAADYVLHRLNIDKIDLAIVEGSGMLDLSHHLFKDLQITEISMHDIPHCPIPTAIGHKQELLYAVMQGRRTLIFNGRIHYYEGYRVHQQAFPAFLSAYMSCSVFITTNAAGFINQGMKIGDLALITDHISMINKAYDGLASLDYQLFNKGGLKSSNEIQDHELINLTRQSFLDTGVKLTEGPYCYFALPNYESPAEIQIMHGLGSATVGASTLPEQVACYMAGMRRVVISSATSPSAGMSAEAIDGEEVLLGGKICVANFAKVIPNLVGKLGDQWFQRERPKNLSGLLASASKSALRLQRQEVDGQAIAEKLVKVIQAKIGGAKVKQANWLMSSTLATQFGQVFSAKTVYFINLKDIASLRTRSFEEGSIFIGIDKDGQIILGIRQPYLEGMLPYEYSIILKALKTLGVSTINIYLEASSISDDSLNGHVHKVSHYYNKRFYKHTETGRDYHPEPKPTQEEGGRSLFVSEGNMLPSRTELNFAKKCRLDLYTITNLSVLEIAEYLSIRPNVYAVAKQDLGNADETVQEFTTQSAHFEGGQTVAQVADEPTIKRREVAVGYAATFDVSHSKDGIYETAAKVKEVIGLVDNVVVLERETFEVLFTDLATQFTVEKAVKLNLKDYKNEERSVGLIKIVSKEGLPVLVISETLNYQSHVPFQTLLLPMRITIIGCESKNFVSCPHIWNLQSRLNPEPLTAGDLFIVRDHANISAQSPGIGPNIDEYGPRFYDISQMYEKRFTALLQEAVSSTGAKHAEGQVFWVNNSAVPSPVYAQMAEGLSNEKVTFKGMLKSGVSELMAVHHRASPYKLTSAMVGIVTDSTVRRQEQHERYVAGVERLAAAVFGGFSRLQAV</sequence>
<dbReference type="EC" id="2.4.2.1" evidence="3"/>
<keyword evidence="9" id="KW-1185">Reference proteome</keyword>
<evidence type="ECO:0000256" key="4">
    <source>
        <dbReference type="ARBA" id="ARBA00022676"/>
    </source>
</evidence>
<proteinExistence type="inferred from homology"/>
<evidence type="ECO:0000256" key="1">
    <source>
        <dbReference type="ARBA" id="ARBA00005058"/>
    </source>
</evidence>
<keyword evidence="4" id="KW-0328">Glycosyltransferase</keyword>
<comment type="pathway">
    <text evidence="1">Purine metabolism; purine nucleoside salvage.</text>
</comment>
<dbReference type="EMBL" id="RRYP01003421">
    <property type="protein sequence ID" value="TNV83810.1"/>
    <property type="molecule type" value="Genomic_DNA"/>
</dbReference>
<dbReference type="OrthoDB" id="10261782at2759"/>
<dbReference type="UniPathway" id="UPA00606"/>
<accession>A0A8J8T6T0</accession>
<dbReference type="PANTHER" id="PTHR11904">
    <property type="entry name" value="METHYLTHIOADENOSINE/PURINE NUCLEOSIDE PHOSPHORYLASE"/>
    <property type="match status" value="1"/>
</dbReference>
<organism evidence="8 9">
    <name type="scientific">Halteria grandinella</name>
    <dbReference type="NCBI Taxonomy" id="5974"/>
    <lineage>
        <taxon>Eukaryota</taxon>
        <taxon>Sar</taxon>
        <taxon>Alveolata</taxon>
        <taxon>Ciliophora</taxon>
        <taxon>Intramacronucleata</taxon>
        <taxon>Spirotrichea</taxon>
        <taxon>Stichotrichia</taxon>
        <taxon>Sporadotrichida</taxon>
        <taxon>Halteriidae</taxon>
        <taxon>Halteria</taxon>
    </lineage>
</organism>
<gene>
    <name evidence="8" type="ORF">FGO68_gene11754</name>
</gene>
<keyword evidence="5" id="KW-0808">Transferase</keyword>
<evidence type="ECO:0000313" key="9">
    <source>
        <dbReference type="Proteomes" id="UP000785679"/>
    </source>
</evidence>
<feature type="domain" description="Nucleoside phosphorylase" evidence="7">
    <location>
        <begin position="117"/>
        <end position="290"/>
    </location>
</feature>
<dbReference type="Pfam" id="PF01048">
    <property type="entry name" value="PNP_UDP_1"/>
    <property type="match status" value="1"/>
</dbReference>
<dbReference type="Gene3D" id="3.40.50.1580">
    <property type="entry name" value="Nucleoside phosphorylase domain"/>
    <property type="match status" value="2"/>
</dbReference>
<dbReference type="Proteomes" id="UP000785679">
    <property type="component" value="Unassembled WGS sequence"/>
</dbReference>
<name>A0A8J8T6T0_HALGN</name>
<dbReference type="InterPro" id="IPR035994">
    <property type="entry name" value="Nucleoside_phosphorylase_sf"/>
</dbReference>
<dbReference type="SUPFAM" id="SSF53167">
    <property type="entry name" value="Purine and uridine phosphorylases"/>
    <property type="match status" value="2"/>
</dbReference>
<comment type="caution">
    <text evidence="8">The sequence shown here is derived from an EMBL/GenBank/DDBJ whole genome shotgun (WGS) entry which is preliminary data.</text>
</comment>
<evidence type="ECO:0000256" key="6">
    <source>
        <dbReference type="ARBA" id="ARBA00031036"/>
    </source>
</evidence>